<name>A0A0M0K4G2_9EUKA</name>
<dbReference type="OrthoDB" id="423221at2759"/>
<dbReference type="InterPro" id="IPR027417">
    <property type="entry name" value="P-loop_NTPase"/>
</dbReference>
<dbReference type="GO" id="GO:0008094">
    <property type="term" value="F:ATP-dependent activity, acting on DNA"/>
    <property type="evidence" value="ECO:0007669"/>
    <property type="project" value="TreeGrafter"/>
</dbReference>
<dbReference type="GO" id="GO:0004386">
    <property type="term" value="F:helicase activity"/>
    <property type="evidence" value="ECO:0007669"/>
    <property type="project" value="UniProtKB-KW"/>
</dbReference>
<evidence type="ECO:0000313" key="6">
    <source>
        <dbReference type="EMBL" id="KOO33467.1"/>
    </source>
</evidence>
<evidence type="ECO:0000259" key="5">
    <source>
        <dbReference type="PROSITE" id="PS51194"/>
    </source>
</evidence>
<gene>
    <name evidence="6" type="ORF">Ctob_010048</name>
</gene>
<dbReference type="AlphaFoldDB" id="A0A0M0K4G2"/>
<keyword evidence="4" id="KW-0067">ATP-binding</keyword>
<dbReference type="SUPFAM" id="SSF52540">
    <property type="entry name" value="P-loop containing nucleoside triphosphate hydrolases"/>
    <property type="match status" value="1"/>
</dbReference>
<dbReference type="InterPro" id="IPR001650">
    <property type="entry name" value="Helicase_C-like"/>
</dbReference>
<evidence type="ECO:0000256" key="3">
    <source>
        <dbReference type="ARBA" id="ARBA00022806"/>
    </source>
</evidence>
<dbReference type="GO" id="GO:0005634">
    <property type="term" value="C:nucleus"/>
    <property type="evidence" value="ECO:0007669"/>
    <property type="project" value="TreeGrafter"/>
</dbReference>
<evidence type="ECO:0000313" key="7">
    <source>
        <dbReference type="Proteomes" id="UP000037460"/>
    </source>
</evidence>
<dbReference type="Proteomes" id="UP000037460">
    <property type="component" value="Unassembled WGS sequence"/>
</dbReference>
<dbReference type="PROSITE" id="PS51194">
    <property type="entry name" value="HELICASE_CTER"/>
    <property type="match status" value="1"/>
</dbReference>
<feature type="domain" description="Helicase C-terminal" evidence="5">
    <location>
        <begin position="323"/>
        <end position="490"/>
    </location>
</feature>
<keyword evidence="2" id="KW-0378">Hydrolase</keyword>
<dbReference type="GO" id="GO:0005524">
    <property type="term" value="F:ATP binding"/>
    <property type="evidence" value="ECO:0007669"/>
    <property type="project" value="UniProtKB-KW"/>
</dbReference>
<keyword evidence="7" id="KW-1185">Reference proteome</keyword>
<sequence>MRKADLILVVSDLLGVDKKEALDPKDKELYLSHLASVVGLDAELPDMVRYNVRQAGGEPDVFEGIWLPGFGANPYAGTNGRQCDRHAAALFTKRYQDAVDALRQKRFPDSAKGVPLEYFVYERVIVDECHVPICLASSAKDHVNGISTGGESKFEKAALSSNRSSCAVRELLGVSTPDVSKRPLRWRRAVWGLTGTPLLTSATRITELASMCAAAYTCGGSAHWRTMERASLRDVFLRYHEACTSRLYTSHCVQAAQQYIQLAIQRNKADEFVGVECTPEIVAVEVGAAEAPVVWGKSWAVLEESKLEEAAETAAKARSRQAALQQLVGLLQAEEPGSKLVVFSPSGAAFDAARAALERAGVPAACVLEGDDAHNQATLHRFTQLRMGVATRDPTDPLILLLSFEHAAGLNLQYVCHHVVLYAPLWAQDTVAAVANEQQAIGRVFRYGQTKNVTVHRLLMKRDGTGAMTVDEHLFALNTNENTIKAATNI</sequence>
<protein>
    <submittedName>
        <fullName evidence="6">Snf2 family</fullName>
    </submittedName>
</protein>
<evidence type="ECO:0000256" key="1">
    <source>
        <dbReference type="ARBA" id="ARBA00022741"/>
    </source>
</evidence>
<proteinExistence type="predicted"/>
<evidence type="ECO:0000256" key="4">
    <source>
        <dbReference type="ARBA" id="ARBA00022840"/>
    </source>
</evidence>
<accession>A0A0M0K4G2</accession>
<dbReference type="GO" id="GO:0016787">
    <property type="term" value="F:hydrolase activity"/>
    <property type="evidence" value="ECO:0007669"/>
    <property type="project" value="UniProtKB-KW"/>
</dbReference>
<dbReference type="PANTHER" id="PTHR45626">
    <property type="entry name" value="TRANSCRIPTION TERMINATION FACTOR 2-RELATED"/>
    <property type="match status" value="1"/>
</dbReference>
<dbReference type="PANTHER" id="PTHR45626:SF17">
    <property type="entry name" value="HELICASE-LIKE TRANSCRIPTION FACTOR"/>
    <property type="match status" value="1"/>
</dbReference>
<comment type="caution">
    <text evidence="6">The sequence shown here is derived from an EMBL/GenBank/DDBJ whole genome shotgun (WGS) entry which is preliminary data.</text>
</comment>
<dbReference type="InterPro" id="IPR050628">
    <property type="entry name" value="SNF2_RAD54_helicase_TF"/>
</dbReference>
<dbReference type="Gene3D" id="3.40.50.300">
    <property type="entry name" value="P-loop containing nucleotide triphosphate hydrolases"/>
    <property type="match status" value="1"/>
</dbReference>
<dbReference type="EMBL" id="JWZX01001513">
    <property type="protein sequence ID" value="KOO33467.1"/>
    <property type="molecule type" value="Genomic_DNA"/>
</dbReference>
<keyword evidence="3" id="KW-0347">Helicase</keyword>
<reference evidence="7" key="1">
    <citation type="journal article" date="2015" name="PLoS Genet.">
        <title>Genome Sequence and Transcriptome Analyses of Chrysochromulina tobin: Metabolic Tools for Enhanced Algal Fitness in the Prominent Order Prymnesiales (Haptophyceae).</title>
        <authorList>
            <person name="Hovde B.T."/>
            <person name="Deodato C.R."/>
            <person name="Hunsperger H.M."/>
            <person name="Ryken S.A."/>
            <person name="Yost W."/>
            <person name="Jha R.K."/>
            <person name="Patterson J."/>
            <person name="Monnat R.J. Jr."/>
            <person name="Barlow S.B."/>
            <person name="Starkenburg S.R."/>
            <person name="Cattolico R.A."/>
        </authorList>
    </citation>
    <scope>NUCLEOTIDE SEQUENCE</scope>
    <source>
        <strain evidence="7">CCMP291</strain>
    </source>
</reference>
<keyword evidence="1" id="KW-0547">Nucleotide-binding</keyword>
<evidence type="ECO:0000256" key="2">
    <source>
        <dbReference type="ARBA" id="ARBA00022801"/>
    </source>
</evidence>
<organism evidence="6 7">
    <name type="scientific">Chrysochromulina tobinii</name>
    <dbReference type="NCBI Taxonomy" id="1460289"/>
    <lineage>
        <taxon>Eukaryota</taxon>
        <taxon>Haptista</taxon>
        <taxon>Haptophyta</taxon>
        <taxon>Prymnesiophyceae</taxon>
        <taxon>Prymnesiales</taxon>
        <taxon>Chrysochromulinaceae</taxon>
        <taxon>Chrysochromulina</taxon>
    </lineage>
</organism>
<dbReference type="GO" id="GO:0006281">
    <property type="term" value="P:DNA repair"/>
    <property type="evidence" value="ECO:0007669"/>
    <property type="project" value="TreeGrafter"/>
</dbReference>
<dbReference type="CDD" id="cd18793">
    <property type="entry name" value="SF2_C_SNF"/>
    <property type="match status" value="1"/>
</dbReference>
<dbReference type="InterPro" id="IPR049730">
    <property type="entry name" value="SNF2/RAD54-like_C"/>
</dbReference>